<name>A0ABM4GYU0_ODOVR</name>
<feature type="compositionally biased region" description="Pro residues" evidence="1">
    <location>
        <begin position="150"/>
        <end position="174"/>
    </location>
</feature>
<feature type="compositionally biased region" description="Basic and acidic residues" evidence="1">
    <location>
        <begin position="229"/>
        <end position="239"/>
    </location>
</feature>
<feature type="compositionally biased region" description="Gly residues" evidence="1">
    <location>
        <begin position="267"/>
        <end position="277"/>
    </location>
</feature>
<keyword evidence="2" id="KW-1185">Reference proteome</keyword>
<protein>
    <submittedName>
        <fullName evidence="3">Collagen alpha-1(XVI) chain-like</fullName>
    </submittedName>
</protein>
<dbReference type="Proteomes" id="UP001652640">
    <property type="component" value="Chromosome 21"/>
</dbReference>
<feature type="region of interest" description="Disordered" evidence="1">
    <location>
        <begin position="118"/>
        <end position="320"/>
    </location>
</feature>
<evidence type="ECO:0000313" key="3">
    <source>
        <dbReference type="RefSeq" id="XP_070308488.1"/>
    </source>
</evidence>
<proteinExistence type="predicted"/>
<feature type="compositionally biased region" description="Basic and acidic residues" evidence="1">
    <location>
        <begin position="178"/>
        <end position="191"/>
    </location>
</feature>
<sequence>MEGERETEKLRKHGRKPREISQLFAINSLSSHSGSLLLYISKTQPPRAEQHHSQIPPSPHRATLPLTALRVRVPGTQARSWGRRSEGTPAVSARDSFSLQVNQRFDYRCCSCRGWGGSRLQSRKPAPEDQRAKARGRPGSGTAAPAGAPGSPPPSPSPPPPPPGHPQSPGPALPGRPYLRDESGEGRERPRAGSNSCLLDRPRSSPPRSGGRGRGHPSAQERGGKGHAARGESRARGDRALPPPSHPARQARSPRRTRLAHGRRPGPGRGLPRGGLGTTPSPAGRSSPRPPGADPSVAATRSATRRVRGQPGGVTTLRAPRRLLGSSRALGDLCLRGTGLSFPVPLLRPPSPSRMLGSFSPLQLYRVELRYLIILLLLLPAPAELLCLSHRFPVSHVVERGRERRIGSRSATICEILPGDRTAGSIIALVPWRKLTGQSGQLPRISERNPRQKLSLDDCVRILTA</sequence>
<accession>A0ABM4GYU0</accession>
<feature type="compositionally biased region" description="Low complexity" evidence="1">
    <location>
        <begin position="140"/>
        <end position="149"/>
    </location>
</feature>
<dbReference type="GeneID" id="139030252"/>
<evidence type="ECO:0000256" key="1">
    <source>
        <dbReference type="SAM" id="MobiDB-lite"/>
    </source>
</evidence>
<reference evidence="2" key="1">
    <citation type="journal article" date="2022" name="J. Hered.">
        <title>A De Novo Chromosome-Level Genome Assembly of the White-Tailed Deer, Odocoileus Virginianus.</title>
        <authorList>
            <person name="London E.W."/>
            <person name="Roca A.L."/>
            <person name="Novakofski J.E."/>
            <person name="Mateus-Pinilla N.E."/>
        </authorList>
    </citation>
    <scope>NUCLEOTIDE SEQUENCE [LARGE SCALE GENOMIC DNA]</scope>
</reference>
<feature type="compositionally biased region" description="Basic residues" evidence="1">
    <location>
        <begin position="252"/>
        <end position="266"/>
    </location>
</feature>
<feature type="compositionally biased region" description="Low complexity" evidence="1">
    <location>
        <begin position="278"/>
        <end position="287"/>
    </location>
</feature>
<dbReference type="RefSeq" id="XP_070308488.1">
    <property type="nucleotide sequence ID" value="XM_070452387.1"/>
</dbReference>
<organism evidence="2 3">
    <name type="scientific">Odocoileus virginianus</name>
    <name type="common">White-tailed deer</name>
    <dbReference type="NCBI Taxonomy" id="9874"/>
    <lineage>
        <taxon>Eukaryota</taxon>
        <taxon>Metazoa</taxon>
        <taxon>Chordata</taxon>
        <taxon>Craniata</taxon>
        <taxon>Vertebrata</taxon>
        <taxon>Euteleostomi</taxon>
        <taxon>Mammalia</taxon>
        <taxon>Eutheria</taxon>
        <taxon>Laurasiatheria</taxon>
        <taxon>Artiodactyla</taxon>
        <taxon>Ruminantia</taxon>
        <taxon>Pecora</taxon>
        <taxon>Cervidae</taxon>
        <taxon>Odocoileinae</taxon>
        <taxon>Odocoileus</taxon>
    </lineage>
</organism>
<evidence type="ECO:0000313" key="2">
    <source>
        <dbReference type="Proteomes" id="UP001652640"/>
    </source>
</evidence>
<reference evidence="3" key="2">
    <citation type="submission" date="2025-08" db="UniProtKB">
        <authorList>
            <consortium name="RefSeq"/>
        </authorList>
    </citation>
    <scope>IDENTIFICATION</scope>
    <source>
        <tissue evidence="3">Tongue muscle</tissue>
    </source>
</reference>
<gene>
    <name evidence="3" type="primary">LOC139030252</name>
</gene>
<feature type="region of interest" description="Disordered" evidence="1">
    <location>
        <begin position="74"/>
        <end position="93"/>
    </location>
</feature>